<name>A0ABU9CFU4_9BURK</name>
<sequence>MRAPWNSDPTAPVPSLEGWEAMRRPGRHSDESLTGTTRQWLRRLPAGRRPQRLCELFPRVANQIAWYWRDPAEARDVLDNLLIDRRGGRQGFPRPVALELRRLRDYLDRATEDLPEHGRWSLLRQFWSGH</sequence>
<evidence type="ECO:0000313" key="2">
    <source>
        <dbReference type="EMBL" id="MEK8050728.1"/>
    </source>
</evidence>
<feature type="compositionally biased region" description="Basic and acidic residues" evidence="1">
    <location>
        <begin position="20"/>
        <end position="31"/>
    </location>
</feature>
<keyword evidence="3" id="KW-1185">Reference proteome</keyword>
<feature type="region of interest" description="Disordered" evidence="1">
    <location>
        <begin position="1"/>
        <end position="36"/>
    </location>
</feature>
<dbReference type="EMBL" id="JBBUTH010000004">
    <property type="protein sequence ID" value="MEK8050728.1"/>
    <property type="molecule type" value="Genomic_DNA"/>
</dbReference>
<comment type="caution">
    <text evidence="2">The sequence shown here is derived from an EMBL/GenBank/DDBJ whole genome shotgun (WGS) entry which is preliminary data.</text>
</comment>
<evidence type="ECO:0000256" key="1">
    <source>
        <dbReference type="SAM" id="MobiDB-lite"/>
    </source>
</evidence>
<evidence type="ECO:0008006" key="4">
    <source>
        <dbReference type="Google" id="ProtNLM"/>
    </source>
</evidence>
<reference evidence="2 3" key="1">
    <citation type="submission" date="2024-04" db="EMBL/GenBank/DDBJ databases">
        <title>Novel species of the genus Ideonella isolated from streams.</title>
        <authorList>
            <person name="Lu H."/>
        </authorList>
    </citation>
    <scope>NUCLEOTIDE SEQUENCE [LARGE SCALE GENOMIC DNA]</scope>
    <source>
        <strain evidence="2 3">DXS22W</strain>
    </source>
</reference>
<dbReference type="Proteomes" id="UP001365405">
    <property type="component" value="Unassembled WGS sequence"/>
</dbReference>
<gene>
    <name evidence="2" type="ORF">AACH10_10805</name>
</gene>
<organism evidence="2 3">
    <name type="scientific">Pseudaquabacterium inlustre</name>
    <dbReference type="NCBI Taxonomy" id="2984192"/>
    <lineage>
        <taxon>Bacteria</taxon>
        <taxon>Pseudomonadati</taxon>
        <taxon>Pseudomonadota</taxon>
        <taxon>Betaproteobacteria</taxon>
        <taxon>Burkholderiales</taxon>
        <taxon>Sphaerotilaceae</taxon>
        <taxon>Pseudaquabacterium</taxon>
    </lineage>
</organism>
<dbReference type="RefSeq" id="WP_341410395.1">
    <property type="nucleotide sequence ID" value="NZ_JBBUTH010000004.1"/>
</dbReference>
<proteinExistence type="predicted"/>
<protein>
    <recommendedName>
        <fullName evidence="4">Transposase</fullName>
    </recommendedName>
</protein>
<accession>A0ABU9CFU4</accession>
<evidence type="ECO:0000313" key="3">
    <source>
        <dbReference type="Proteomes" id="UP001365405"/>
    </source>
</evidence>